<organism evidence="2 3">
    <name type="scientific">Caulobacter ginsengisoli</name>
    <dbReference type="NCBI Taxonomy" id="400775"/>
    <lineage>
        <taxon>Bacteria</taxon>
        <taxon>Pseudomonadati</taxon>
        <taxon>Pseudomonadota</taxon>
        <taxon>Alphaproteobacteria</taxon>
        <taxon>Caulobacterales</taxon>
        <taxon>Caulobacteraceae</taxon>
        <taxon>Caulobacter</taxon>
    </lineage>
</organism>
<evidence type="ECO:0000313" key="2">
    <source>
        <dbReference type="EMBL" id="MDQ0465102.1"/>
    </source>
</evidence>
<reference evidence="2 3" key="1">
    <citation type="submission" date="2023-07" db="EMBL/GenBank/DDBJ databases">
        <title>Genomic Encyclopedia of Type Strains, Phase IV (KMG-IV): sequencing the most valuable type-strain genomes for metagenomic binning, comparative biology and taxonomic classification.</title>
        <authorList>
            <person name="Goeker M."/>
        </authorList>
    </citation>
    <scope>NUCLEOTIDE SEQUENCE [LARGE SCALE GENOMIC DNA]</scope>
    <source>
        <strain evidence="2 3">DSM 18695</strain>
    </source>
</reference>
<name>A0ABU0ISW7_9CAUL</name>
<protein>
    <submittedName>
        <fullName evidence="2">Uncharacterized protein</fullName>
    </submittedName>
</protein>
<dbReference type="EMBL" id="JAUSVS010000005">
    <property type="protein sequence ID" value="MDQ0465102.1"/>
    <property type="molecule type" value="Genomic_DNA"/>
</dbReference>
<feature type="transmembrane region" description="Helical" evidence="1">
    <location>
        <begin position="6"/>
        <end position="24"/>
    </location>
</feature>
<dbReference type="RefSeq" id="WP_307350226.1">
    <property type="nucleotide sequence ID" value="NZ_JAUSVS010000005.1"/>
</dbReference>
<gene>
    <name evidence="2" type="ORF">QO010_002886</name>
</gene>
<keyword evidence="1" id="KW-0472">Membrane</keyword>
<keyword evidence="3" id="KW-1185">Reference proteome</keyword>
<keyword evidence="1" id="KW-0812">Transmembrane</keyword>
<proteinExistence type="predicted"/>
<keyword evidence="1" id="KW-1133">Transmembrane helix</keyword>
<evidence type="ECO:0000313" key="3">
    <source>
        <dbReference type="Proteomes" id="UP001228905"/>
    </source>
</evidence>
<comment type="caution">
    <text evidence="2">The sequence shown here is derived from an EMBL/GenBank/DDBJ whole genome shotgun (WGS) entry which is preliminary data.</text>
</comment>
<dbReference type="Proteomes" id="UP001228905">
    <property type="component" value="Unassembled WGS sequence"/>
</dbReference>
<evidence type="ECO:0000256" key="1">
    <source>
        <dbReference type="SAM" id="Phobius"/>
    </source>
</evidence>
<sequence length="147" mass="15711">MAGNLDMVGLALAGAVGAFALVALRRRRPATTAPAVIGVDLMTLRAVVLGMEVAASHLVRGASVECLGDYRSDPRRLVVEVLTRTEADADRLIAEGGLDGRLRELLGRHGYPAGAIAEVGLTIRSQQRLEREAAALREQEDLSRWAD</sequence>
<accession>A0ABU0ISW7</accession>